<comment type="similarity">
    <text evidence="7">Belongs to the RnpA family.</text>
</comment>
<evidence type="ECO:0000313" key="9">
    <source>
        <dbReference type="EMBL" id="TBR82425.1"/>
    </source>
</evidence>
<protein>
    <recommendedName>
        <fullName evidence="7 8">Ribonuclease P protein component</fullName>
        <shortName evidence="7">RNase P protein</shortName>
        <shortName evidence="7">RNaseP protein</shortName>
        <ecNumber evidence="7 8">3.1.26.5</ecNumber>
    </recommendedName>
    <alternativeName>
        <fullName evidence="7">Protein C5</fullName>
    </alternativeName>
</protein>
<dbReference type="AlphaFoldDB" id="A0A4Q9JWE4"/>
<dbReference type="SUPFAM" id="SSF54211">
    <property type="entry name" value="Ribosomal protein S5 domain 2-like"/>
    <property type="match status" value="1"/>
</dbReference>
<dbReference type="EMBL" id="QPGR01000001">
    <property type="protein sequence ID" value="TBR82425.1"/>
    <property type="molecule type" value="Genomic_DNA"/>
</dbReference>
<dbReference type="PANTHER" id="PTHR33992">
    <property type="entry name" value="RIBONUCLEASE P PROTEIN COMPONENT"/>
    <property type="match status" value="1"/>
</dbReference>
<keyword evidence="3 7" id="KW-0540">Nuclease</keyword>
<dbReference type="RefSeq" id="WP_131186404.1">
    <property type="nucleotide sequence ID" value="NZ_QPGR01000001.1"/>
</dbReference>
<organism evidence="9 10">
    <name type="scientific">Campylobacter novaezeelandiae</name>
    <dbReference type="NCBI Taxonomy" id="2267891"/>
    <lineage>
        <taxon>Bacteria</taxon>
        <taxon>Pseudomonadati</taxon>
        <taxon>Campylobacterota</taxon>
        <taxon>Epsilonproteobacteria</taxon>
        <taxon>Campylobacterales</taxon>
        <taxon>Campylobacteraceae</taxon>
        <taxon>Campylobacter</taxon>
    </lineage>
</organism>
<comment type="function">
    <text evidence="1 7">RNaseP catalyzes the removal of the 5'-leader sequence from pre-tRNA to produce the mature 5'-terminus. It can also cleave other RNA substrates such as 4.5S RNA. The protein component plays an auxiliary but essential role in vivo by binding to the 5'-leader sequence and broadening the substrate specificity of the ribozyme.</text>
</comment>
<evidence type="ECO:0000256" key="3">
    <source>
        <dbReference type="ARBA" id="ARBA00022722"/>
    </source>
</evidence>
<dbReference type="GO" id="GO:0042781">
    <property type="term" value="F:3'-tRNA processing endoribonuclease activity"/>
    <property type="evidence" value="ECO:0007669"/>
    <property type="project" value="TreeGrafter"/>
</dbReference>
<dbReference type="EC" id="3.1.26.5" evidence="7 8"/>
<evidence type="ECO:0000256" key="5">
    <source>
        <dbReference type="ARBA" id="ARBA00022801"/>
    </source>
</evidence>
<keyword evidence="10" id="KW-1185">Reference proteome</keyword>
<evidence type="ECO:0000256" key="8">
    <source>
        <dbReference type="NCBIfam" id="TIGR00188"/>
    </source>
</evidence>
<evidence type="ECO:0000313" key="10">
    <source>
        <dbReference type="Proteomes" id="UP000292583"/>
    </source>
</evidence>
<evidence type="ECO:0000256" key="2">
    <source>
        <dbReference type="ARBA" id="ARBA00022694"/>
    </source>
</evidence>
<keyword evidence="2 7" id="KW-0819">tRNA processing</keyword>
<evidence type="ECO:0000256" key="6">
    <source>
        <dbReference type="ARBA" id="ARBA00022884"/>
    </source>
</evidence>
<keyword evidence="6 7" id="KW-0694">RNA-binding</keyword>
<dbReference type="GO" id="GO:0001682">
    <property type="term" value="P:tRNA 5'-leader removal"/>
    <property type="evidence" value="ECO:0007669"/>
    <property type="project" value="UniProtKB-UniRule"/>
</dbReference>
<dbReference type="NCBIfam" id="TIGR00188">
    <property type="entry name" value="rnpA"/>
    <property type="match status" value="1"/>
</dbReference>
<proteinExistence type="inferred from homology"/>
<dbReference type="Gene3D" id="3.30.230.10">
    <property type="match status" value="1"/>
</dbReference>
<sequence length="111" mass="13151">MKEFLRLNQSEEFSLIYKKGKKWHCKGIIIFYLKNPEKKVAFVASKKVGKAVIRNRSKRILRALFFGVKDKLEDGKYIMVAKAEIKEFSFFELEKNLKWGLKKLQCLKEFA</sequence>
<dbReference type="HAMAP" id="MF_00227">
    <property type="entry name" value="RNase_P"/>
    <property type="match status" value="1"/>
</dbReference>
<dbReference type="GO" id="GO:0030677">
    <property type="term" value="C:ribonuclease P complex"/>
    <property type="evidence" value="ECO:0007669"/>
    <property type="project" value="TreeGrafter"/>
</dbReference>
<keyword evidence="5 7" id="KW-0378">Hydrolase</keyword>
<dbReference type="GO" id="GO:0000049">
    <property type="term" value="F:tRNA binding"/>
    <property type="evidence" value="ECO:0007669"/>
    <property type="project" value="UniProtKB-UniRule"/>
</dbReference>
<dbReference type="InterPro" id="IPR014721">
    <property type="entry name" value="Ribsml_uS5_D2-typ_fold_subgr"/>
</dbReference>
<dbReference type="InterPro" id="IPR020568">
    <property type="entry name" value="Ribosomal_Su5_D2-typ_SF"/>
</dbReference>
<comment type="caution">
    <text evidence="9">The sequence shown here is derived from an EMBL/GenBank/DDBJ whole genome shotgun (WGS) entry which is preliminary data.</text>
</comment>
<evidence type="ECO:0000256" key="7">
    <source>
        <dbReference type="HAMAP-Rule" id="MF_00227"/>
    </source>
</evidence>
<dbReference type="OrthoDB" id="9810867at2"/>
<dbReference type="GO" id="GO:0004526">
    <property type="term" value="F:ribonuclease P activity"/>
    <property type="evidence" value="ECO:0007669"/>
    <property type="project" value="UniProtKB-UniRule"/>
</dbReference>
<dbReference type="PROSITE" id="PS00648">
    <property type="entry name" value="RIBONUCLEASE_P"/>
    <property type="match status" value="1"/>
</dbReference>
<dbReference type="InterPro" id="IPR020539">
    <property type="entry name" value="RNase_P_CS"/>
</dbReference>
<gene>
    <name evidence="7 9" type="primary">rnpA</name>
    <name evidence="9" type="ORF">DU473_00870</name>
</gene>
<comment type="catalytic activity">
    <reaction evidence="7">
        <text>Endonucleolytic cleavage of RNA, removing 5'-extranucleotides from tRNA precursor.</text>
        <dbReference type="EC" id="3.1.26.5"/>
    </reaction>
</comment>
<evidence type="ECO:0000256" key="1">
    <source>
        <dbReference type="ARBA" id="ARBA00002663"/>
    </source>
</evidence>
<accession>A0A4Q9JWE4</accession>
<keyword evidence="4 7" id="KW-0255">Endonuclease</keyword>
<dbReference type="InterPro" id="IPR000100">
    <property type="entry name" value="RNase_P"/>
</dbReference>
<name>A0A4Q9JWE4_9BACT</name>
<dbReference type="PANTHER" id="PTHR33992:SF1">
    <property type="entry name" value="RIBONUCLEASE P PROTEIN COMPONENT"/>
    <property type="match status" value="1"/>
</dbReference>
<evidence type="ECO:0000256" key="4">
    <source>
        <dbReference type="ARBA" id="ARBA00022759"/>
    </source>
</evidence>
<dbReference type="Pfam" id="PF00825">
    <property type="entry name" value="Ribonuclease_P"/>
    <property type="match status" value="1"/>
</dbReference>
<reference evidence="9 10" key="1">
    <citation type="submission" date="2018-07" db="EMBL/GenBank/DDBJ databases">
        <title>Campylobacter zealandensis sp. nov., isolated from birds and water in New Zealand.</title>
        <authorList>
            <person name="Wilkinson D.A."/>
            <person name="Biggs P.J."/>
            <person name="French N.P."/>
            <person name="Midwinter A.C."/>
        </authorList>
    </citation>
    <scope>NUCLEOTIDE SEQUENCE [LARGE SCALE GENOMIC DNA]</scope>
    <source>
        <strain evidence="9 10">B423b</strain>
    </source>
</reference>
<comment type="subunit">
    <text evidence="7">Consists of a catalytic RNA component (M1 or rnpB) and a protein subunit.</text>
</comment>
<dbReference type="Proteomes" id="UP000292583">
    <property type="component" value="Unassembled WGS sequence"/>
</dbReference>